<evidence type="ECO:0000256" key="2">
    <source>
        <dbReference type="ARBA" id="ARBA00022676"/>
    </source>
</evidence>
<dbReference type="PATRIC" id="fig|1423735.3.peg.1514"/>
<comment type="caution">
    <text evidence="18">The sequence shown here is derived from an EMBL/GenBank/DDBJ whole genome shotgun (WGS) entry which is preliminary data.</text>
</comment>
<protein>
    <recommendedName>
        <fullName evidence="12">Probable peptidoglycan glycosyltransferase FtsW</fullName>
        <ecNumber evidence="14">2.4.99.28</ecNumber>
    </recommendedName>
    <alternativeName>
        <fullName evidence="13">Cell division protein FtsW</fullName>
    </alternativeName>
    <alternativeName>
        <fullName evidence="10">Cell wall polymerase</fullName>
    </alternativeName>
    <alternativeName>
        <fullName evidence="9">Peptidoglycan polymerase</fullName>
    </alternativeName>
</protein>
<evidence type="ECO:0000256" key="4">
    <source>
        <dbReference type="ARBA" id="ARBA00022692"/>
    </source>
</evidence>
<feature type="transmembrane region" description="Helical" evidence="17">
    <location>
        <begin position="79"/>
        <end position="100"/>
    </location>
</feature>
<feature type="transmembrane region" description="Helical" evidence="17">
    <location>
        <begin position="299"/>
        <end position="320"/>
    </location>
</feature>
<feature type="transmembrane region" description="Helical" evidence="17">
    <location>
        <begin position="332"/>
        <end position="353"/>
    </location>
</feature>
<evidence type="ECO:0000256" key="12">
    <source>
        <dbReference type="ARBA" id="ARBA00041185"/>
    </source>
</evidence>
<keyword evidence="3" id="KW-0808">Transferase</keyword>
<comment type="subcellular location">
    <subcellularLocation>
        <location evidence="1">Membrane</location>
        <topology evidence="1">Multi-pass membrane protein</topology>
    </subcellularLocation>
</comment>
<feature type="transmembrane region" description="Helical" evidence="17">
    <location>
        <begin position="150"/>
        <end position="170"/>
    </location>
</feature>
<feature type="transmembrane region" description="Helical" evidence="17">
    <location>
        <begin position="12"/>
        <end position="34"/>
    </location>
</feature>
<evidence type="ECO:0000256" key="8">
    <source>
        <dbReference type="ARBA" id="ARBA00023136"/>
    </source>
</evidence>
<dbReference type="GO" id="GO:0032153">
    <property type="term" value="C:cell division site"/>
    <property type="evidence" value="ECO:0007669"/>
    <property type="project" value="TreeGrafter"/>
</dbReference>
<dbReference type="PANTHER" id="PTHR30474:SF2">
    <property type="entry name" value="PEPTIDOGLYCAN GLYCOSYLTRANSFERASE FTSW-RELATED"/>
    <property type="match status" value="1"/>
</dbReference>
<evidence type="ECO:0000256" key="7">
    <source>
        <dbReference type="ARBA" id="ARBA00022989"/>
    </source>
</evidence>
<evidence type="ECO:0000256" key="10">
    <source>
        <dbReference type="ARBA" id="ARBA00033270"/>
    </source>
</evidence>
<accession>A0A0R1W3U0</accession>
<feature type="transmembrane region" description="Helical" evidence="17">
    <location>
        <begin position="204"/>
        <end position="226"/>
    </location>
</feature>
<dbReference type="EMBL" id="AZFX01000040">
    <property type="protein sequence ID" value="KRM10233.1"/>
    <property type="molecule type" value="Genomic_DNA"/>
</dbReference>
<proteinExistence type="inferred from homology"/>
<dbReference type="STRING" id="1423735.FC15_GL001464"/>
<feature type="transmembrane region" description="Helical" evidence="17">
    <location>
        <begin position="46"/>
        <end position="67"/>
    </location>
</feature>
<dbReference type="GO" id="GO:0008955">
    <property type="term" value="F:peptidoglycan glycosyltransferase activity"/>
    <property type="evidence" value="ECO:0007669"/>
    <property type="project" value="UniProtKB-EC"/>
</dbReference>
<dbReference type="PANTHER" id="PTHR30474">
    <property type="entry name" value="CELL CYCLE PROTEIN"/>
    <property type="match status" value="1"/>
</dbReference>
<feature type="transmembrane region" description="Helical" evidence="17">
    <location>
        <begin position="120"/>
        <end position="138"/>
    </location>
</feature>
<evidence type="ECO:0000313" key="18">
    <source>
        <dbReference type="EMBL" id="KRM10233.1"/>
    </source>
</evidence>
<evidence type="ECO:0000256" key="3">
    <source>
        <dbReference type="ARBA" id="ARBA00022679"/>
    </source>
</evidence>
<dbReference type="PROSITE" id="PS00428">
    <property type="entry name" value="FTSW_RODA_SPOVE"/>
    <property type="match status" value="1"/>
</dbReference>
<dbReference type="GO" id="GO:0009252">
    <property type="term" value="P:peptidoglycan biosynthetic process"/>
    <property type="evidence" value="ECO:0007669"/>
    <property type="project" value="UniProtKB-KW"/>
</dbReference>
<keyword evidence="19" id="KW-1185">Reference proteome</keyword>
<feature type="transmembrane region" description="Helical" evidence="17">
    <location>
        <begin position="365"/>
        <end position="386"/>
    </location>
</feature>
<sequence length="403" mass="44614">MSFLKKKLQHLDYWILLPYLALVLIGIVMVYSASSAELLTLRSSPFTYVIRQIAFAVVGLFLLFFCYFMKIHLWYSRRFVIILLVLTFLSLLGLQVLRIIHPAAAQNGAVGWYDFGFFNVQPVEPAKLSLVLYFAFILGRKEMFLRRNNYLKTLWPPVVIALGVMFLTLLQPDMGGAAILGFIVAVMLFASGIPWIVSLGVGGILLVGLGTAINFLGQLSSSSLILKVLHLRLYQFDRLRAFMHPFALEKHGGAQLVNSYYAINNGGWFGRGLGNSIQKRGYLPEPYTDFILSITAEELGVIGASIILLLIGLLIVRSFLIGMRSHNTYHMLICYGISAMLFVQTLFNVGGLLGLLPITGVTLPFISYGGSSMLVLSVCIGLVLNVSASEQRLRESQVPSSLS</sequence>
<keyword evidence="18" id="KW-0132">Cell division</keyword>
<dbReference type="InterPro" id="IPR001182">
    <property type="entry name" value="FtsW/RodA"/>
</dbReference>
<dbReference type="EC" id="2.4.99.28" evidence="14"/>
<dbReference type="Proteomes" id="UP000051315">
    <property type="component" value="Unassembled WGS sequence"/>
</dbReference>
<evidence type="ECO:0000256" key="17">
    <source>
        <dbReference type="SAM" id="Phobius"/>
    </source>
</evidence>
<dbReference type="Pfam" id="PF01098">
    <property type="entry name" value="FTSW_RODA_SPOVE"/>
    <property type="match status" value="1"/>
</dbReference>
<keyword evidence="5" id="KW-0133">Cell shape</keyword>
<keyword evidence="2" id="KW-0328">Glycosyltransferase</keyword>
<dbReference type="GO" id="GO:0015648">
    <property type="term" value="F:lipid-linked peptidoglycan transporter activity"/>
    <property type="evidence" value="ECO:0007669"/>
    <property type="project" value="TreeGrafter"/>
</dbReference>
<feature type="transmembrane region" description="Helical" evidence="17">
    <location>
        <begin position="176"/>
        <end position="197"/>
    </location>
</feature>
<gene>
    <name evidence="18" type="ORF">FC15_GL001464</name>
</gene>
<comment type="function">
    <text evidence="16">Peptidoglycan polymerase that is essential for cell division.</text>
</comment>
<evidence type="ECO:0000313" key="19">
    <source>
        <dbReference type="Proteomes" id="UP000051315"/>
    </source>
</evidence>
<dbReference type="InterPro" id="IPR018365">
    <property type="entry name" value="Cell_cycle_FtsW-rel_CS"/>
</dbReference>
<keyword evidence="18" id="KW-0131">Cell cycle</keyword>
<organism evidence="18 19">
    <name type="scientific">Lapidilactobacillus concavus DSM 17758</name>
    <dbReference type="NCBI Taxonomy" id="1423735"/>
    <lineage>
        <taxon>Bacteria</taxon>
        <taxon>Bacillati</taxon>
        <taxon>Bacillota</taxon>
        <taxon>Bacilli</taxon>
        <taxon>Lactobacillales</taxon>
        <taxon>Lactobacillaceae</taxon>
        <taxon>Lapidilactobacillus</taxon>
    </lineage>
</organism>
<evidence type="ECO:0000256" key="1">
    <source>
        <dbReference type="ARBA" id="ARBA00004141"/>
    </source>
</evidence>
<dbReference type="GO" id="GO:0051301">
    <property type="term" value="P:cell division"/>
    <property type="evidence" value="ECO:0007669"/>
    <property type="project" value="UniProtKB-KW"/>
</dbReference>
<dbReference type="AlphaFoldDB" id="A0A0R1W3U0"/>
<evidence type="ECO:0000256" key="15">
    <source>
        <dbReference type="ARBA" id="ARBA00049902"/>
    </source>
</evidence>
<evidence type="ECO:0000256" key="9">
    <source>
        <dbReference type="ARBA" id="ARBA00032370"/>
    </source>
</evidence>
<evidence type="ECO:0000256" key="6">
    <source>
        <dbReference type="ARBA" id="ARBA00022984"/>
    </source>
</evidence>
<evidence type="ECO:0000256" key="16">
    <source>
        <dbReference type="ARBA" id="ARBA00049966"/>
    </source>
</evidence>
<comment type="catalytic activity">
    <reaction evidence="15">
        <text>[GlcNAc-(1-&gt;4)-Mur2Ac(oyl-L-Ala-gamma-D-Glu-L-Lys-D-Ala-D-Ala)](n)-di-trans,octa-cis-undecaprenyl diphosphate + beta-D-GlcNAc-(1-&gt;4)-Mur2Ac(oyl-L-Ala-gamma-D-Glu-L-Lys-D-Ala-D-Ala)-di-trans,octa-cis-undecaprenyl diphosphate = [GlcNAc-(1-&gt;4)-Mur2Ac(oyl-L-Ala-gamma-D-Glu-L-Lys-D-Ala-D-Ala)](n+1)-di-trans,octa-cis-undecaprenyl diphosphate + di-trans,octa-cis-undecaprenyl diphosphate + H(+)</text>
        <dbReference type="Rhea" id="RHEA:23708"/>
        <dbReference type="Rhea" id="RHEA-COMP:9602"/>
        <dbReference type="Rhea" id="RHEA-COMP:9603"/>
        <dbReference type="ChEBI" id="CHEBI:15378"/>
        <dbReference type="ChEBI" id="CHEBI:58405"/>
        <dbReference type="ChEBI" id="CHEBI:60033"/>
        <dbReference type="ChEBI" id="CHEBI:78435"/>
        <dbReference type="EC" id="2.4.99.28"/>
    </reaction>
</comment>
<evidence type="ECO:0000256" key="14">
    <source>
        <dbReference type="ARBA" id="ARBA00044770"/>
    </source>
</evidence>
<comment type="similarity">
    <text evidence="11">Belongs to the SEDS family. FtsW subfamily.</text>
</comment>
<keyword evidence="8 17" id="KW-0472">Membrane</keyword>
<name>A0A0R1W3U0_9LACO</name>
<keyword evidence="6" id="KW-0573">Peptidoglycan synthesis</keyword>
<keyword evidence="4 17" id="KW-0812">Transmembrane</keyword>
<evidence type="ECO:0000256" key="5">
    <source>
        <dbReference type="ARBA" id="ARBA00022960"/>
    </source>
</evidence>
<reference evidence="18 19" key="1">
    <citation type="journal article" date="2015" name="Genome Announc.">
        <title>Expanding the biotechnology potential of lactobacilli through comparative genomics of 213 strains and associated genera.</title>
        <authorList>
            <person name="Sun Z."/>
            <person name="Harris H.M."/>
            <person name="McCann A."/>
            <person name="Guo C."/>
            <person name="Argimon S."/>
            <person name="Zhang W."/>
            <person name="Yang X."/>
            <person name="Jeffery I.B."/>
            <person name="Cooney J.C."/>
            <person name="Kagawa T.F."/>
            <person name="Liu W."/>
            <person name="Song Y."/>
            <person name="Salvetti E."/>
            <person name="Wrobel A."/>
            <person name="Rasinkangas P."/>
            <person name="Parkhill J."/>
            <person name="Rea M.C."/>
            <person name="O'Sullivan O."/>
            <person name="Ritari J."/>
            <person name="Douillard F.P."/>
            <person name="Paul Ross R."/>
            <person name="Yang R."/>
            <person name="Briner A.E."/>
            <person name="Felis G.E."/>
            <person name="de Vos W.M."/>
            <person name="Barrangou R."/>
            <person name="Klaenhammer T.R."/>
            <person name="Caufield P.W."/>
            <person name="Cui Y."/>
            <person name="Zhang H."/>
            <person name="O'Toole P.W."/>
        </authorList>
    </citation>
    <scope>NUCLEOTIDE SEQUENCE [LARGE SCALE GENOMIC DNA]</scope>
    <source>
        <strain evidence="18 19">DSM 17758</strain>
    </source>
</reference>
<evidence type="ECO:0000256" key="13">
    <source>
        <dbReference type="ARBA" id="ARBA00041418"/>
    </source>
</evidence>
<dbReference type="GO" id="GO:0008360">
    <property type="term" value="P:regulation of cell shape"/>
    <property type="evidence" value="ECO:0007669"/>
    <property type="project" value="UniProtKB-KW"/>
</dbReference>
<dbReference type="GO" id="GO:0005886">
    <property type="term" value="C:plasma membrane"/>
    <property type="evidence" value="ECO:0007669"/>
    <property type="project" value="TreeGrafter"/>
</dbReference>
<keyword evidence="7 17" id="KW-1133">Transmembrane helix</keyword>
<evidence type="ECO:0000256" key="11">
    <source>
        <dbReference type="ARBA" id="ARBA00038053"/>
    </source>
</evidence>